<feature type="transmembrane region" description="Helical" evidence="1">
    <location>
        <begin position="189"/>
        <end position="209"/>
    </location>
</feature>
<dbReference type="EMBL" id="JAGSCS010000018">
    <property type="protein sequence ID" value="MBR0577018.1"/>
    <property type="molecule type" value="Genomic_DNA"/>
</dbReference>
<protein>
    <submittedName>
        <fullName evidence="2">ABC transporter permease subunit</fullName>
    </submittedName>
</protein>
<dbReference type="Proteomes" id="UP000675379">
    <property type="component" value="Unassembled WGS sequence"/>
</dbReference>
<evidence type="ECO:0000313" key="3">
    <source>
        <dbReference type="Proteomes" id="UP000675379"/>
    </source>
</evidence>
<dbReference type="GO" id="GO:0005886">
    <property type="term" value="C:plasma membrane"/>
    <property type="evidence" value="ECO:0007669"/>
    <property type="project" value="UniProtKB-SubCell"/>
</dbReference>
<evidence type="ECO:0000256" key="1">
    <source>
        <dbReference type="SAM" id="Phobius"/>
    </source>
</evidence>
<gene>
    <name evidence="2" type="ORF">KCG48_11895</name>
</gene>
<organism evidence="2 3">
    <name type="scientific">Proteiniclasticum sediminis</name>
    <dbReference type="NCBI Taxonomy" id="2804028"/>
    <lineage>
        <taxon>Bacteria</taxon>
        <taxon>Bacillati</taxon>
        <taxon>Bacillota</taxon>
        <taxon>Clostridia</taxon>
        <taxon>Eubacteriales</taxon>
        <taxon>Clostridiaceae</taxon>
        <taxon>Proteiniclasticum</taxon>
    </lineage>
</organism>
<proteinExistence type="predicted"/>
<dbReference type="Pfam" id="PF12679">
    <property type="entry name" value="ABC2_membrane_2"/>
    <property type="match status" value="1"/>
</dbReference>
<accession>A0A941HRW2</accession>
<feature type="transmembrane region" description="Helical" evidence="1">
    <location>
        <begin position="239"/>
        <end position="257"/>
    </location>
</feature>
<dbReference type="AlphaFoldDB" id="A0A941HRW2"/>
<keyword evidence="3" id="KW-1185">Reference proteome</keyword>
<keyword evidence="1" id="KW-0472">Membrane</keyword>
<feature type="transmembrane region" description="Helical" evidence="1">
    <location>
        <begin position="158"/>
        <end position="182"/>
    </location>
</feature>
<name>A0A941HRW2_9CLOT</name>
<dbReference type="GO" id="GO:0140359">
    <property type="term" value="F:ABC-type transporter activity"/>
    <property type="evidence" value="ECO:0007669"/>
    <property type="project" value="InterPro"/>
</dbReference>
<evidence type="ECO:0000313" key="2">
    <source>
        <dbReference type="EMBL" id="MBR0577018.1"/>
    </source>
</evidence>
<dbReference type="PANTHER" id="PTHR37305">
    <property type="entry name" value="INTEGRAL MEMBRANE PROTEIN-RELATED"/>
    <property type="match status" value="1"/>
</dbReference>
<keyword evidence="1" id="KW-0812">Transmembrane</keyword>
<feature type="transmembrane region" description="Helical" evidence="1">
    <location>
        <begin position="115"/>
        <end position="138"/>
    </location>
</feature>
<reference evidence="2" key="1">
    <citation type="submission" date="2021-04" db="EMBL/GenBank/DDBJ databases">
        <title>Proteiniclasticum sedimins sp. nov., an obligate anaerobic bacterium isolated from anaerobic sludge.</title>
        <authorList>
            <person name="Liu J."/>
        </authorList>
    </citation>
    <scope>NUCLEOTIDE SEQUENCE</scope>
    <source>
        <strain evidence="2">BAD-10</strain>
    </source>
</reference>
<sequence length="264" mass="29897">MNIFWHELRKNRRAALLWILSLCGTLFLFLLMYPAMAKEGDAYLKILEGYPPELLAALSINAKLLLTFEGFLSYVDLYLFLALAVLAMNLGLRLLGKEISGKTADFLLTKPRRRFALFTPKLLSGLSILLVTNLFLLLTATLAEALLKEGPRDLRLLLLLQLAGFLLSLLFYAFGAFLGVLLRKIRFTVSLALSTVFGFFALAMVSQILDKAYLTWFTPFRYFELMPILENRHLDGPHLLLSLLLTVFFTGAAYALLERREIHA</sequence>
<feature type="transmembrane region" description="Helical" evidence="1">
    <location>
        <begin position="77"/>
        <end position="95"/>
    </location>
</feature>
<dbReference type="PANTHER" id="PTHR37305:SF1">
    <property type="entry name" value="MEMBRANE PROTEIN"/>
    <property type="match status" value="1"/>
</dbReference>
<comment type="caution">
    <text evidence="2">The sequence shown here is derived from an EMBL/GenBank/DDBJ whole genome shotgun (WGS) entry which is preliminary data.</text>
</comment>
<dbReference type="RefSeq" id="WP_211802432.1">
    <property type="nucleotide sequence ID" value="NZ_JAGSCS010000018.1"/>
</dbReference>
<keyword evidence="1" id="KW-1133">Transmembrane helix</keyword>